<dbReference type="GO" id="GO:0016020">
    <property type="term" value="C:membrane"/>
    <property type="evidence" value="ECO:0007669"/>
    <property type="project" value="UniProtKB-UniRule"/>
</dbReference>
<feature type="domain" description="OmpA-like" evidence="3">
    <location>
        <begin position="75"/>
        <end position="193"/>
    </location>
</feature>
<dbReference type="OrthoDB" id="7030052at2"/>
<dbReference type="Pfam" id="PF00691">
    <property type="entry name" value="OmpA"/>
    <property type="match status" value="1"/>
</dbReference>
<gene>
    <name evidence="4" type="ORF">SAMN04244572_01337</name>
</gene>
<feature type="compositionally biased region" description="Low complexity" evidence="2">
    <location>
        <begin position="28"/>
        <end position="43"/>
    </location>
</feature>
<evidence type="ECO:0000313" key="4">
    <source>
        <dbReference type="EMBL" id="SEI69014.1"/>
    </source>
</evidence>
<proteinExistence type="predicted"/>
<keyword evidence="1" id="KW-0472">Membrane</keyword>
<dbReference type="PROSITE" id="PS51123">
    <property type="entry name" value="OMPA_2"/>
    <property type="match status" value="1"/>
</dbReference>
<feature type="region of interest" description="Disordered" evidence="2">
    <location>
        <begin position="162"/>
        <end position="181"/>
    </location>
</feature>
<dbReference type="Gene3D" id="3.30.1330.60">
    <property type="entry name" value="OmpA-like domain"/>
    <property type="match status" value="1"/>
</dbReference>
<dbReference type="EMBL" id="FNYQ01000016">
    <property type="protein sequence ID" value="SEI69014.1"/>
    <property type="molecule type" value="Genomic_DNA"/>
</dbReference>
<dbReference type="CDD" id="cd07185">
    <property type="entry name" value="OmpA_C-like"/>
    <property type="match status" value="1"/>
</dbReference>
<dbReference type="PANTHER" id="PTHR30329:SF20">
    <property type="entry name" value="EXPORTED PROTEIN"/>
    <property type="match status" value="1"/>
</dbReference>
<evidence type="ECO:0000313" key="5">
    <source>
        <dbReference type="Proteomes" id="UP000199250"/>
    </source>
</evidence>
<evidence type="ECO:0000256" key="2">
    <source>
        <dbReference type="SAM" id="MobiDB-lite"/>
    </source>
</evidence>
<name>A0A1H6STB1_9GAMM</name>
<dbReference type="InterPro" id="IPR036737">
    <property type="entry name" value="OmpA-like_sf"/>
</dbReference>
<dbReference type="PROSITE" id="PS51257">
    <property type="entry name" value="PROKAR_LIPOPROTEIN"/>
    <property type="match status" value="1"/>
</dbReference>
<feature type="region of interest" description="Disordered" evidence="2">
    <location>
        <begin position="22"/>
        <end position="59"/>
    </location>
</feature>
<dbReference type="RefSeq" id="WP_090730793.1">
    <property type="nucleotide sequence ID" value="NZ_FNYQ01000016.1"/>
</dbReference>
<dbReference type="InterPro" id="IPR006665">
    <property type="entry name" value="OmpA-like"/>
</dbReference>
<dbReference type="SUPFAM" id="SSF103088">
    <property type="entry name" value="OmpA-like"/>
    <property type="match status" value="1"/>
</dbReference>
<evidence type="ECO:0000259" key="3">
    <source>
        <dbReference type="PROSITE" id="PS51123"/>
    </source>
</evidence>
<dbReference type="Proteomes" id="UP000199250">
    <property type="component" value="Unassembled WGS sequence"/>
</dbReference>
<reference evidence="4 5" key="1">
    <citation type="submission" date="2016-10" db="EMBL/GenBank/DDBJ databases">
        <authorList>
            <person name="de Groot N.N."/>
        </authorList>
    </citation>
    <scope>NUCLEOTIDE SEQUENCE [LARGE SCALE GENOMIC DNA]</scope>
    <source>
        <strain evidence="4 5">DSM 373</strain>
    </source>
</reference>
<dbReference type="AlphaFoldDB" id="A0A1H6STB1"/>
<protein>
    <submittedName>
        <fullName evidence="4">Outer membrane protein OmpA</fullName>
    </submittedName>
</protein>
<dbReference type="PRINTS" id="PR01023">
    <property type="entry name" value="NAFLGMOTY"/>
</dbReference>
<sequence>MKLLIKSSTLILCLAIVACSSPGKPERPAAQAAKSGAGAPAAKFESGASRASTAKHEAGVREAVKGSRFEVERRGDLLVVTAPVDSSFNPDRPSMMLASTLGPLSRVAKLVAPDREVAVLLLGHGDNSGSPALTLKLSQERAQSMASIFRLSGLHQDRLMYKGMGDGAPRASNDSKDGRSRNRRVEMFLAARGSLPAVLAQYGVPGARVVASGQAK</sequence>
<dbReference type="InterPro" id="IPR050330">
    <property type="entry name" value="Bact_OuterMem_StrucFunc"/>
</dbReference>
<dbReference type="PANTHER" id="PTHR30329">
    <property type="entry name" value="STATOR ELEMENT OF FLAGELLAR MOTOR COMPLEX"/>
    <property type="match status" value="1"/>
</dbReference>
<accession>A0A1H6STB1</accession>
<organism evidence="4 5">
    <name type="scientific">Azotobacter beijerinckii</name>
    <dbReference type="NCBI Taxonomy" id="170623"/>
    <lineage>
        <taxon>Bacteria</taxon>
        <taxon>Pseudomonadati</taxon>
        <taxon>Pseudomonadota</taxon>
        <taxon>Gammaproteobacteria</taxon>
        <taxon>Pseudomonadales</taxon>
        <taxon>Pseudomonadaceae</taxon>
        <taxon>Azotobacter</taxon>
    </lineage>
</organism>
<evidence type="ECO:0000256" key="1">
    <source>
        <dbReference type="PROSITE-ProRule" id="PRU00473"/>
    </source>
</evidence>